<dbReference type="eggNOG" id="ENOG502R6U6">
    <property type="taxonomic scope" value="Eukaryota"/>
</dbReference>
<dbReference type="GO" id="GO:0010150">
    <property type="term" value="P:leaf senescence"/>
    <property type="evidence" value="ECO:0007669"/>
    <property type="project" value="UniProtKB-ARBA"/>
</dbReference>
<dbReference type="InterPro" id="IPR007608">
    <property type="entry name" value="Senescence_reg_S40"/>
</dbReference>
<evidence type="ECO:0000256" key="1">
    <source>
        <dbReference type="ARBA" id="ARBA00034773"/>
    </source>
</evidence>
<reference evidence="3" key="2">
    <citation type="submission" date="2015-04" db="UniProtKB">
        <authorList>
            <consortium name="EnsemblPlants"/>
        </authorList>
    </citation>
    <scope>IDENTIFICATION</scope>
</reference>
<comment type="similarity">
    <text evidence="1">Belongs to the senescence regulator S40 family.</text>
</comment>
<dbReference type="PANTHER" id="PTHR33083:SF64">
    <property type="entry name" value="OS01G0727700 PROTEIN"/>
    <property type="match status" value="1"/>
</dbReference>
<feature type="region of interest" description="Disordered" evidence="2">
    <location>
        <begin position="162"/>
        <end position="185"/>
    </location>
</feature>
<dbReference type="EnsemblPlants" id="OGLUM01G33630.1">
    <property type="protein sequence ID" value="OGLUM01G33630.1"/>
    <property type="gene ID" value="OGLUM01G33630"/>
</dbReference>
<dbReference type="Proteomes" id="UP000026961">
    <property type="component" value="Chromosome 1"/>
</dbReference>
<dbReference type="Pfam" id="PF04520">
    <property type="entry name" value="Senescence_reg"/>
    <property type="match status" value="1"/>
</dbReference>
<keyword evidence="4" id="KW-1185">Reference proteome</keyword>
<feature type="region of interest" description="Disordered" evidence="2">
    <location>
        <begin position="25"/>
        <end position="55"/>
    </location>
</feature>
<evidence type="ECO:0000313" key="4">
    <source>
        <dbReference type="Proteomes" id="UP000026961"/>
    </source>
</evidence>
<dbReference type="Gramene" id="OGLUM01G33630.1">
    <property type="protein sequence ID" value="OGLUM01G33630.1"/>
    <property type="gene ID" value="OGLUM01G33630"/>
</dbReference>
<organism evidence="3">
    <name type="scientific">Oryza glumipatula</name>
    <dbReference type="NCBI Taxonomy" id="40148"/>
    <lineage>
        <taxon>Eukaryota</taxon>
        <taxon>Viridiplantae</taxon>
        <taxon>Streptophyta</taxon>
        <taxon>Embryophyta</taxon>
        <taxon>Tracheophyta</taxon>
        <taxon>Spermatophyta</taxon>
        <taxon>Magnoliopsida</taxon>
        <taxon>Liliopsida</taxon>
        <taxon>Poales</taxon>
        <taxon>Poaceae</taxon>
        <taxon>BOP clade</taxon>
        <taxon>Oryzoideae</taxon>
        <taxon>Oryzeae</taxon>
        <taxon>Oryzinae</taxon>
        <taxon>Oryza</taxon>
    </lineage>
</organism>
<reference evidence="3" key="3">
    <citation type="submission" date="2018-05" db="EMBL/GenBank/DDBJ databases">
        <title>OgluRS3 (Oryza glumaepatula Reference Sequence Version 3).</title>
        <authorList>
            <person name="Zhang J."/>
            <person name="Kudrna D."/>
            <person name="Lee S."/>
            <person name="Talag J."/>
            <person name="Welchert J."/>
            <person name="Wing R.A."/>
        </authorList>
    </citation>
    <scope>NUCLEOTIDE SEQUENCE [LARGE SCALE GENOMIC DNA]</scope>
</reference>
<accession>A0A0D9YEG0</accession>
<evidence type="ECO:0000313" key="3">
    <source>
        <dbReference type="EnsemblPlants" id="OGLUM01G33630.1"/>
    </source>
</evidence>
<dbReference type="PANTHER" id="PTHR33083">
    <property type="entry name" value="EXPRESSED PROTEIN"/>
    <property type="match status" value="1"/>
</dbReference>
<dbReference type="STRING" id="40148.A0A0D9YEG0"/>
<sequence>MAASQRSVAVSAKCAAASWAEERRPFTDPIEIPAPSGAATARREDTEYGEGDYGGSGSGCGGEVVPPHVLLARRRAAFSMCSGQGRTLKGRDLRRFRNDAFRQPRYLWALGHYPPSKKMLRIEQQQLDKEEFQEADILWPDAAQDLDFPQMYYSLVDADEDDDEHRSVKQHGNRQKASSPIDIPARKVSSAGAKGARAPAGFSKFGQTLAGAGGGSFFVGSHVFVPPHVIVDHRRAKREKAMMMLVVPKGRARKMVMRE</sequence>
<protein>
    <submittedName>
        <fullName evidence="3">Uncharacterized protein</fullName>
    </submittedName>
</protein>
<proteinExistence type="inferred from homology"/>
<reference evidence="3" key="1">
    <citation type="submission" date="2013-08" db="EMBL/GenBank/DDBJ databases">
        <title>Oryza genome evolution.</title>
        <authorList>
            <person name="Wing R.A."/>
            <person name="Panaud O."/>
            <person name="Oliveira A.C."/>
        </authorList>
    </citation>
    <scope>NUCLEOTIDE SEQUENCE</scope>
</reference>
<evidence type="ECO:0000256" key="2">
    <source>
        <dbReference type="SAM" id="MobiDB-lite"/>
    </source>
</evidence>
<dbReference type="HOGENOM" id="CLU_1075117_0_0_1"/>
<dbReference type="AlphaFoldDB" id="A0A0D9YEG0"/>
<name>A0A0D9YEG0_9ORYZ</name>